<dbReference type="eggNOG" id="COG3378">
    <property type="taxonomic scope" value="Bacteria"/>
</dbReference>
<dbReference type="PANTHER" id="PTHR35372">
    <property type="entry name" value="ATP BINDING PROTEIN-RELATED"/>
    <property type="match status" value="1"/>
</dbReference>
<dbReference type="AlphaFoldDB" id="G0J6Y2"/>
<dbReference type="InterPro" id="IPR027417">
    <property type="entry name" value="P-loop_NTPase"/>
</dbReference>
<sequence length="500" mass="57922">MKEINKKGFDNHLKEIKQGDKLKPHNEILSQLLNDVNPVDYEAKGKESMENKLKIPGLTSEEKEAIQEAMENFKLNEKHFLIISIDEIINLTKSKKWGICKNQDFIYLYNGAFWKSIDKEEFQMFLGEASEKMGVGRFTAKYYQFREKLFKQFIASEYFPTPPRTKDRVFINLLNGTFEITDKPILRAFDALDFIRYQLPFEYDRSATAPKFMAYLDKVLPETDKQKVLAEFLGYVFVPQSYLKLEKALFLYGGGANGKSVFYEIMKALLGPHNTSEFTLQSLTDTTGYYRALIADKLVNYASEISGKLEGTKFKSLASGEPMEARLPYGQPMIIEDYAKLIFNTNELPKDVEFNNAFFRRFIIIPFEVTIPKNEQNKSLHNEIINDELPGVFNWVLDGLQRLLSQKGFSKSPSIDRALEEFRTESDTVKRFLDEEGYKPDPEKKIPLKDLFLEYKSFALDEGHKVLANISFSKRLKALKIHMNREGKGMQVYLCKNQIF</sequence>
<feature type="domain" description="SF3 helicase" evidence="4">
    <location>
        <begin position="224"/>
        <end position="380"/>
    </location>
</feature>
<proteinExistence type="predicted"/>
<keyword evidence="1" id="KW-0547">Nucleotide-binding</keyword>
<dbReference type="NCBIfam" id="TIGR01613">
    <property type="entry name" value="primase_Cterm"/>
    <property type="match status" value="1"/>
</dbReference>
<dbReference type="InterPro" id="IPR006500">
    <property type="entry name" value="Helicase_put_C_phage/plasmid"/>
</dbReference>
<dbReference type="SUPFAM" id="SSF52540">
    <property type="entry name" value="P-loop containing nucleoside triphosphate hydrolases"/>
    <property type="match status" value="1"/>
</dbReference>
<dbReference type="InterPro" id="IPR014818">
    <property type="entry name" value="Phage/plasmid_primase_P4_C"/>
</dbReference>
<dbReference type="SMART" id="SM00885">
    <property type="entry name" value="D5_N"/>
    <property type="match status" value="1"/>
</dbReference>
<dbReference type="Pfam" id="PF19263">
    <property type="entry name" value="DUF5906"/>
    <property type="match status" value="1"/>
</dbReference>
<dbReference type="EMBL" id="CP002955">
    <property type="protein sequence ID" value="AEL26873.1"/>
    <property type="molecule type" value="Genomic_DNA"/>
</dbReference>
<organism evidence="5 6">
    <name type="scientific">Cyclobacterium marinum (strain ATCC 25205 / DSM 745 / LMG 13164 / NCIMB 1802)</name>
    <name type="common">Flectobacillus marinus</name>
    <dbReference type="NCBI Taxonomy" id="880070"/>
    <lineage>
        <taxon>Bacteria</taxon>
        <taxon>Pseudomonadati</taxon>
        <taxon>Bacteroidota</taxon>
        <taxon>Cytophagia</taxon>
        <taxon>Cytophagales</taxon>
        <taxon>Cyclobacteriaceae</taxon>
        <taxon>Cyclobacterium</taxon>
    </lineage>
</organism>
<dbReference type="Proteomes" id="UP000001635">
    <property type="component" value="Chromosome"/>
</dbReference>
<name>G0J6Y2_CYCMS</name>
<dbReference type="GO" id="GO:0005524">
    <property type="term" value="F:ATP binding"/>
    <property type="evidence" value="ECO:0007669"/>
    <property type="project" value="UniProtKB-KW"/>
</dbReference>
<evidence type="ECO:0000256" key="1">
    <source>
        <dbReference type="ARBA" id="ARBA00022741"/>
    </source>
</evidence>
<dbReference type="PROSITE" id="PS51206">
    <property type="entry name" value="SF3_HELICASE_1"/>
    <property type="match status" value="1"/>
</dbReference>
<dbReference type="GO" id="GO:0016787">
    <property type="term" value="F:hydrolase activity"/>
    <property type="evidence" value="ECO:0007669"/>
    <property type="project" value="UniProtKB-KW"/>
</dbReference>
<protein>
    <submittedName>
        <fullName evidence="5">Phage/plasmid primase, P4 family</fullName>
    </submittedName>
</protein>
<gene>
    <name evidence="5" type="ordered locus">Cycma_3145</name>
</gene>
<dbReference type="PANTHER" id="PTHR35372:SF2">
    <property type="entry name" value="SF3 HELICASE DOMAIN-CONTAINING PROTEIN"/>
    <property type="match status" value="1"/>
</dbReference>
<keyword evidence="2" id="KW-0378">Hydrolase</keyword>
<evidence type="ECO:0000313" key="6">
    <source>
        <dbReference type="Proteomes" id="UP000001635"/>
    </source>
</evidence>
<dbReference type="STRING" id="880070.Cycma_3145"/>
<dbReference type="Gene3D" id="3.40.50.300">
    <property type="entry name" value="P-loop containing nucleotide triphosphate hydrolases"/>
    <property type="match status" value="1"/>
</dbReference>
<evidence type="ECO:0000256" key="2">
    <source>
        <dbReference type="ARBA" id="ARBA00022801"/>
    </source>
</evidence>
<dbReference type="InterPro" id="IPR045455">
    <property type="entry name" value="NrS-1_pol-like_helicase"/>
</dbReference>
<dbReference type="RefSeq" id="WP_014021163.1">
    <property type="nucleotide sequence ID" value="NC_015914.1"/>
</dbReference>
<evidence type="ECO:0000259" key="4">
    <source>
        <dbReference type="PROSITE" id="PS51206"/>
    </source>
</evidence>
<evidence type="ECO:0000313" key="5">
    <source>
        <dbReference type="EMBL" id="AEL26873.1"/>
    </source>
</evidence>
<accession>G0J6Y2</accession>
<evidence type="ECO:0000256" key="3">
    <source>
        <dbReference type="ARBA" id="ARBA00022840"/>
    </source>
</evidence>
<dbReference type="KEGG" id="cmr:Cycma_3145"/>
<keyword evidence="3" id="KW-0067">ATP-binding</keyword>
<dbReference type="Pfam" id="PF08706">
    <property type="entry name" value="D5_N"/>
    <property type="match status" value="1"/>
</dbReference>
<dbReference type="OrthoDB" id="9763644at2"/>
<dbReference type="InterPro" id="IPR014015">
    <property type="entry name" value="Helicase_SF3_DNA-vir"/>
</dbReference>
<dbReference type="HOGENOM" id="CLU_018483_4_2_10"/>
<reference evidence="6" key="1">
    <citation type="submission" date="2011-07" db="EMBL/GenBank/DDBJ databases">
        <title>The complete genome of Cyclobacterium marinum DSM 745.</title>
        <authorList>
            <person name="Lucas S."/>
            <person name="Han J."/>
            <person name="Lapidus A."/>
            <person name="Bruce D."/>
            <person name="Goodwin L."/>
            <person name="Pitluck S."/>
            <person name="Peters L."/>
            <person name="Kyrpides N."/>
            <person name="Mavromatis K."/>
            <person name="Ivanova N."/>
            <person name="Ovchinnikova G."/>
            <person name="Chertkov O."/>
            <person name="Detter J.C."/>
            <person name="Tapia R."/>
            <person name="Han C."/>
            <person name="Land M."/>
            <person name="Hauser L."/>
            <person name="Markowitz V."/>
            <person name="Cheng J.-F."/>
            <person name="Hugenholtz P."/>
            <person name="Woyke T."/>
            <person name="Wu D."/>
            <person name="Tindall B."/>
            <person name="Schuetze A."/>
            <person name="Brambilla E."/>
            <person name="Klenk H.-P."/>
            <person name="Eisen J.A."/>
        </authorList>
    </citation>
    <scope>NUCLEOTIDE SEQUENCE [LARGE SCALE GENOMIC DNA]</scope>
    <source>
        <strain evidence="6">ATCC 25205 / DSM 745 / LMG 13164 / NCIMB 1802</strain>
    </source>
</reference>
<keyword evidence="6" id="KW-1185">Reference proteome</keyword>
<dbReference type="InterPro" id="IPR051620">
    <property type="entry name" value="ORF904-like_C"/>
</dbReference>